<protein>
    <recommendedName>
        <fullName evidence="3">F-box domain-containing protein</fullName>
    </recommendedName>
</protein>
<evidence type="ECO:0000313" key="2">
    <source>
        <dbReference type="Proteomes" id="UP000184499"/>
    </source>
</evidence>
<dbReference type="GeneID" id="93581457"/>
<evidence type="ECO:0008006" key="3">
    <source>
        <dbReference type="Google" id="ProtNLM"/>
    </source>
</evidence>
<dbReference type="RefSeq" id="XP_067477334.1">
    <property type="nucleotide sequence ID" value="XM_067628969.1"/>
</dbReference>
<dbReference type="EMBL" id="KV878687">
    <property type="protein sequence ID" value="OJJ70085.1"/>
    <property type="molecule type" value="Genomic_DNA"/>
</dbReference>
<gene>
    <name evidence="1" type="ORF">ASPBRDRAFT_678695</name>
</gene>
<dbReference type="Proteomes" id="UP000184499">
    <property type="component" value="Unassembled WGS sequence"/>
</dbReference>
<dbReference type="SUPFAM" id="SSF52047">
    <property type="entry name" value="RNI-like"/>
    <property type="match status" value="1"/>
</dbReference>
<sequence>MRLRLVNIPFNRSASRILFRHAIVTFSYPREDEQTLEKRRLGHQKSFFQSDLSLYVRELTVYCIVFDELPYGDRLYELFKESAHGNFPYYLQRLPSLQSLTINYPCHNANDMLDPMFQSLRDAQLPNLSVLQLKGQGYLSHTVVRPPVSMDQALKRFLSQLRHLSIEFGYPYTEYSTHYGFPVDSLHLGGGLRSVTLTGLPSVVNPPSPTQDSMHYLPHRCANMDGISLAYMTIPYEVLAEIYDHRDSLVYLRLQDISLSTGTWEEFYRELAQFPMLACILISPSCGYLGTPKGMSVSDIAALDYVRNKLQDNHGTHAWRKVTRRGMSSFSRYGVYCDIWLW</sequence>
<accession>A0A1L9UEK2</accession>
<organism evidence="1 2">
    <name type="scientific">Aspergillus brasiliensis (strain CBS 101740 / IMI 381727 / IBT 21946)</name>
    <dbReference type="NCBI Taxonomy" id="767769"/>
    <lineage>
        <taxon>Eukaryota</taxon>
        <taxon>Fungi</taxon>
        <taxon>Dikarya</taxon>
        <taxon>Ascomycota</taxon>
        <taxon>Pezizomycotina</taxon>
        <taxon>Eurotiomycetes</taxon>
        <taxon>Eurotiomycetidae</taxon>
        <taxon>Eurotiales</taxon>
        <taxon>Aspergillaceae</taxon>
        <taxon>Aspergillus</taxon>
        <taxon>Aspergillus subgen. Circumdati</taxon>
    </lineage>
</organism>
<proteinExistence type="predicted"/>
<keyword evidence="2" id="KW-1185">Reference proteome</keyword>
<dbReference type="AlphaFoldDB" id="A0A1L9UEK2"/>
<reference evidence="2" key="1">
    <citation type="journal article" date="2017" name="Genome Biol.">
        <title>Comparative genomics reveals high biological diversity and specific adaptations in the industrially and medically important fungal genus Aspergillus.</title>
        <authorList>
            <person name="de Vries R.P."/>
            <person name="Riley R."/>
            <person name="Wiebenga A."/>
            <person name="Aguilar-Osorio G."/>
            <person name="Amillis S."/>
            <person name="Uchima C.A."/>
            <person name="Anderluh G."/>
            <person name="Asadollahi M."/>
            <person name="Askin M."/>
            <person name="Barry K."/>
            <person name="Battaglia E."/>
            <person name="Bayram O."/>
            <person name="Benocci T."/>
            <person name="Braus-Stromeyer S.A."/>
            <person name="Caldana C."/>
            <person name="Canovas D."/>
            <person name="Cerqueira G.C."/>
            <person name="Chen F."/>
            <person name="Chen W."/>
            <person name="Choi C."/>
            <person name="Clum A."/>
            <person name="Dos Santos R.A."/>
            <person name="Damasio A.R."/>
            <person name="Diallinas G."/>
            <person name="Emri T."/>
            <person name="Fekete E."/>
            <person name="Flipphi M."/>
            <person name="Freyberg S."/>
            <person name="Gallo A."/>
            <person name="Gournas C."/>
            <person name="Habgood R."/>
            <person name="Hainaut M."/>
            <person name="Harispe M.L."/>
            <person name="Henrissat B."/>
            <person name="Hilden K.S."/>
            <person name="Hope R."/>
            <person name="Hossain A."/>
            <person name="Karabika E."/>
            <person name="Karaffa L."/>
            <person name="Karanyi Z."/>
            <person name="Krasevec N."/>
            <person name="Kuo A."/>
            <person name="Kusch H."/>
            <person name="LaButti K."/>
            <person name="Lagendijk E.L."/>
            <person name="Lapidus A."/>
            <person name="Levasseur A."/>
            <person name="Lindquist E."/>
            <person name="Lipzen A."/>
            <person name="Logrieco A.F."/>
            <person name="MacCabe A."/>
            <person name="Maekelae M.R."/>
            <person name="Malavazi I."/>
            <person name="Melin P."/>
            <person name="Meyer V."/>
            <person name="Mielnichuk N."/>
            <person name="Miskei M."/>
            <person name="Molnar A.P."/>
            <person name="Mule G."/>
            <person name="Ngan C.Y."/>
            <person name="Orejas M."/>
            <person name="Orosz E."/>
            <person name="Ouedraogo J.P."/>
            <person name="Overkamp K.M."/>
            <person name="Park H.-S."/>
            <person name="Perrone G."/>
            <person name="Piumi F."/>
            <person name="Punt P.J."/>
            <person name="Ram A.F."/>
            <person name="Ramon A."/>
            <person name="Rauscher S."/>
            <person name="Record E."/>
            <person name="Riano-Pachon D.M."/>
            <person name="Robert V."/>
            <person name="Roehrig J."/>
            <person name="Ruller R."/>
            <person name="Salamov A."/>
            <person name="Salih N.S."/>
            <person name="Samson R.A."/>
            <person name="Sandor E."/>
            <person name="Sanguinetti M."/>
            <person name="Schuetze T."/>
            <person name="Sepcic K."/>
            <person name="Shelest E."/>
            <person name="Sherlock G."/>
            <person name="Sophianopoulou V."/>
            <person name="Squina F.M."/>
            <person name="Sun H."/>
            <person name="Susca A."/>
            <person name="Todd R.B."/>
            <person name="Tsang A."/>
            <person name="Unkles S.E."/>
            <person name="van de Wiele N."/>
            <person name="van Rossen-Uffink D."/>
            <person name="Oliveira J.V."/>
            <person name="Vesth T.C."/>
            <person name="Visser J."/>
            <person name="Yu J.-H."/>
            <person name="Zhou M."/>
            <person name="Andersen M.R."/>
            <person name="Archer D.B."/>
            <person name="Baker S.E."/>
            <person name="Benoit I."/>
            <person name="Brakhage A.A."/>
            <person name="Braus G.H."/>
            <person name="Fischer R."/>
            <person name="Frisvad J.C."/>
            <person name="Goldman G.H."/>
            <person name="Houbraken J."/>
            <person name="Oakley B."/>
            <person name="Pocsi I."/>
            <person name="Scazzocchio C."/>
            <person name="Seiboth B."/>
            <person name="vanKuyk P.A."/>
            <person name="Wortman J."/>
            <person name="Dyer P.S."/>
            <person name="Grigoriev I.V."/>
        </authorList>
    </citation>
    <scope>NUCLEOTIDE SEQUENCE [LARGE SCALE GENOMIC DNA]</scope>
    <source>
        <strain evidence="2">CBS 101740 / IMI 381727 / IBT 21946</strain>
    </source>
</reference>
<dbReference type="InterPro" id="IPR032675">
    <property type="entry name" value="LRR_dom_sf"/>
</dbReference>
<dbReference type="Gene3D" id="3.80.10.10">
    <property type="entry name" value="Ribonuclease Inhibitor"/>
    <property type="match status" value="1"/>
</dbReference>
<evidence type="ECO:0000313" key="1">
    <source>
        <dbReference type="EMBL" id="OJJ70085.1"/>
    </source>
</evidence>
<name>A0A1L9UEK2_ASPBC</name>
<dbReference type="OrthoDB" id="4460452at2759"/>
<dbReference type="VEuPathDB" id="FungiDB:ASPBRDRAFT_678695"/>